<dbReference type="Pfam" id="PF05768">
    <property type="entry name" value="Glrx-like"/>
    <property type="match status" value="1"/>
</dbReference>
<keyword evidence="2" id="KW-1133">Transmembrane helix</keyword>
<sequence length="179" mass="19910">MQQYPRRSSRWAAFASIGCITMILFIHRIHWKSPELKLTKGRVLSTCRGSPCRGSINLSLRSHTRVRCSEAGAPSTSTLALYTKPDCPLCSSMERKVQGLIDRAKFLPSPLSNVEFMVRDISTNSNWASMYNNAVPVVVVMDGATEEPVSVLPRITADKLEREIISTMNKIAISKSHNS</sequence>
<dbReference type="AlphaFoldDB" id="A0A7S3Z9J5"/>
<accession>A0A7S3Z9J5</accession>
<dbReference type="InterPro" id="IPR008554">
    <property type="entry name" value="Glutaredoxin-like"/>
</dbReference>
<keyword evidence="1" id="KW-0813">Transport</keyword>
<dbReference type="Gene3D" id="3.40.30.10">
    <property type="entry name" value="Glutaredoxin"/>
    <property type="match status" value="1"/>
</dbReference>
<feature type="transmembrane region" description="Helical" evidence="2">
    <location>
        <begin position="12"/>
        <end position="31"/>
    </location>
</feature>
<name>A0A7S3Z9J5_9EUKA</name>
<dbReference type="InterPro" id="IPR036249">
    <property type="entry name" value="Thioredoxin-like_sf"/>
</dbReference>
<keyword evidence="1" id="KW-0249">Electron transport</keyword>
<reference evidence="3" key="1">
    <citation type="submission" date="2021-01" db="EMBL/GenBank/DDBJ databases">
        <authorList>
            <person name="Corre E."/>
            <person name="Pelletier E."/>
            <person name="Niang G."/>
            <person name="Scheremetjew M."/>
            <person name="Finn R."/>
            <person name="Kale V."/>
            <person name="Holt S."/>
            <person name="Cochrane G."/>
            <person name="Meng A."/>
            <person name="Brown T."/>
            <person name="Cohen L."/>
        </authorList>
    </citation>
    <scope>NUCLEOTIDE SEQUENCE</scope>
    <source>
        <strain evidence="3">CCCM811</strain>
    </source>
</reference>
<protein>
    <recommendedName>
        <fullName evidence="1">Glutaredoxin-like protein</fullName>
    </recommendedName>
</protein>
<evidence type="ECO:0000256" key="1">
    <source>
        <dbReference type="RuleBase" id="RU363082"/>
    </source>
</evidence>
<dbReference type="InterPro" id="IPR052565">
    <property type="entry name" value="Glutaredoxin-like_YDR286C"/>
</dbReference>
<dbReference type="EMBL" id="HBIV01039687">
    <property type="protein sequence ID" value="CAE0676400.1"/>
    <property type="molecule type" value="Transcribed_RNA"/>
</dbReference>
<dbReference type="PANTHER" id="PTHR33558">
    <property type="entry name" value="GLUTAREDOXIN-LIKE PROTEIN C5ORF63 HOMOLOG"/>
    <property type="match status" value="1"/>
</dbReference>
<organism evidence="3">
    <name type="scientific">Lotharella globosa</name>
    <dbReference type="NCBI Taxonomy" id="91324"/>
    <lineage>
        <taxon>Eukaryota</taxon>
        <taxon>Sar</taxon>
        <taxon>Rhizaria</taxon>
        <taxon>Cercozoa</taxon>
        <taxon>Chlorarachniophyceae</taxon>
        <taxon>Lotharella</taxon>
    </lineage>
</organism>
<dbReference type="PANTHER" id="PTHR33558:SF1">
    <property type="entry name" value="GLUTAREDOXIN-LIKE PROTEIN C5ORF63 HOMOLOG"/>
    <property type="match status" value="1"/>
</dbReference>
<comment type="similarity">
    <text evidence="1">Belongs to the glutaredoxin family.</text>
</comment>
<dbReference type="SUPFAM" id="SSF52833">
    <property type="entry name" value="Thioredoxin-like"/>
    <property type="match status" value="1"/>
</dbReference>
<keyword evidence="2" id="KW-0472">Membrane</keyword>
<keyword evidence="2" id="KW-0812">Transmembrane</keyword>
<proteinExistence type="inferred from homology"/>
<gene>
    <name evidence="3" type="ORF">LGLO00237_LOCUS28178</name>
</gene>
<evidence type="ECO:0000313" key="3">
    <source>
        <dbReference type="EMBL" id="CAE0676400.1"/>
    </source>
</evidence>
<evidence type="ECO:0000256" key="2">
    <source>
        <dbReference type="SAM" id="Phobius"/>
    </source>
</evidence>